<keyword evidence="1" id="KW-1133">Transmembrane helix</keyword>
<evidence type="ECO:0000259" key="2">
    <source>
        <dbReference type="Pfam" id="PF06985"/>
    </source>
</evidence>
<reference evidence="3" key="1">
    <citation type="submission" date="2020-02" db="EMBL/GenBank/DDBJ databases">
        <authorList>
            <person name="Palmer J.M."/>
        </authorList>
    </citation>
    <scope>NUCLEOTIDE SEQUENCE</scope>
    <source>
        <strain evidence="3">EPUS1.4</strain>
        <tissue evidence="3">Thallus</tissue>
    </source>
</reference>
<sequence length="745" mass="85660">MSMLYQSYRLPPDSKCIRVIDIMPIPPTAIDPDNEPITSELRIINLDDRPRFTALSYVHGTYAPIPHFITCNNLQVNITSNCHSALRHLRKKLGKVTIWFDAVCINQDDLDEKSQQIPLMGDIYSAAELVYIWLGDGTAGTDRAMAYMANAGFPQYYKITAEGKLRCRSYAAAWCLFTRKLRRTNHPLPLHRSIKPRFGGQYTTVWDLEDLLSKDWITRLWTYQEILLASNPIVVCGDWHVPWSSFERSVLFLDNISLDLHGMIMSWTSVALSRERLQKLSLAYSGSEASALETYILFVKKIMNVRYWYFPIICFFILLGAPGIIYDIFVAVSLNKPKIKFFIFILLVLPVCFGIYVIALVSQSRLKYEKLIKEGFIFGLYYRTATNPKDMAYGMWAILGRGGVANLPTPNYSRDTGDIYRILTVHLAQMTRSLDLLLLAAAQGVHGQPSWVPDWSAHKKQKWGNLGKLPPTDEHGNHLTNNSVSWEVMPRVKPTAHFEIDETQTILTIRARHIGDISKCLRFQRTSNDFHESEREIHIENLRLMLLCASGQLRKLVRTSFSRHIINEDWSPKYLLEIFRTDVRSALSERNPQHIESWHSFCIKNCDKDPSRIISLLFNNQDIFSIQIAMCNVLAEEQRILFYAQKPDKSGRGVFGTCSRNVQVNDQILRFEGVPQLLVVRPQHGARRSVGIISPAVRLTAFEWNAHKNPIMGMLSVLPRALKCNRPENLNEMELEERYFKYQVH</sequence>
<dbReference type="Pfam" id="PF06985">
    <property type="entry name" value="HET"/>
    <property type="match status" value="1"/>
</dbReference>
<dbReference type="InterPro" id="IPR010730">
    <property type="entry name" value="HET"/>
</dbReference>
<protein>
    <recommendedName>
        <fullName evidence="2">Heterokaryon incompatibility domain-containing protein</fullName>
    </recommendedName>
</protein>
<evidence type="ECO:0000313" key="4">
    <source>
        <dbReference type="Proteomes" id="UP000606974"/>
    </source>
</evidence>
<organism evidence="3 4">
    <name type="scientific">Endocarpon pusillum</name>
    <dbReference type="NCBI Taxonomy" id="364733"/>
    <lineage>
        <taxon>Eukaryota</taxon>
        <taxon>Fungi</taxon>
        <taxon>Dikarya</taxon>
        <taxon>Ascomycota</taxon>
        <taxon>Pezizomycotina</taxon>
        <taxon>Eurotiomycetes</taxon>
        <taxon>Chaetothyriomycetidae</taxon>
        <taxon>Verrucariales</taxon>
        <taxon>Verrucariaceae</taxon>
        <taxon>Endocarpon</taxon>
    </lineage>
</organism>
<dbReference type="Proteomes" id="UP000606974">
    <property type="component" value="Unassembled WGS sequence"/>
</dbReference>
<dbReference type="InterPro" id="IPR052895">
    <property type="entry name" value="HetReg/Transcr_Mod"/>
</dbReference>
<accession>A0A8H7E8W1</accession>
<keyword evidence="1" id="KW-0472">Membrane</keyword>
<feature type="transmembrane region" description="Helical" evidence="1">
    <location>
        <begin position="341"/>
        <end position="361"/>
    </location>
</feature>
<proteinExistence type="predicted"/>
<keyword evidence="4" id="KW-1185">Reference proteome</keyword>
<dbReference type="PANTHER" id="PTHR24148:SF73">
    <property type="entry name" value="HET DOMAIN PROTEIN (AFU_ORTHOLOGUE AFUA_8G01020)"/>
    <property type="match status" value="1"/>
</dbReference>
<feature type="domain" description="Heterokaryon incompatibility" evidence="2">
    <location>
        <begin position="52"/>
        <end position="225"/>
    </location>
</feature>
<dbReference type="PANTHER" id="PTHR24148">
    <property type="entry name" value="ANKYRIN REPEAT DOMAIN-CONTAINING PROTEIN 39 HOMOLOG-RELATED"/>
    <property type="match status" value="1"/>
</dbReference>
<gene>
    <name evidence="3" type="ORF">GJ744_000352</name>
</gene>
<name>A0A8H7E8W1_9EURO</name>
<dbReference type="EMBL" id="JAACFV010000010">
    <property type="protein sequence ID" value="KAF7512785.1"/>
    <property type="molecule type" value="Genomic_DNA"/>
</dbReference>
<evidence type="ECO:0000313" key="3">
    <source>
        <dbReference type="EMBL" id="KAF7512785.1"/>
    </source>
</evidence>
<keyword evidence="1" id="KW-0812">Transmembrane</keyword>
<feature type="transmembrane region" description="Helical" evidence="1">
    <location>
        <begin position="307"/>
        <end position="329"/>
    </location>
</feature>
<dbReference type="AlphaFoldDB" id="A0A8H7E8W1"/>
<dbReference type="OrthoDB" id="4161734at2759"/>
<evidence type="ECO:0000256" key="1">
    <source>
        <dbReference type="SAM" id="Phobius"/>
    </source>
</evidence>
<comment type="caution">
    <text evidence="3">The sequence shown here is derived from an EMBL/GenBank/DDBJ whole genome shotgun (WGS) entry which is preliminary data.</text>
</comment>